<feature type="transmembrane region" description="Helical" evidence="7">
    <location>
        <begin position="117"/>
        <end position="138"/>
    </location>
</feature>
<feature type="transmembrane region" description="Helical" evidence="7">
    <location>
        <begin position="84"/>
        <end position="105"/>
    </location>
</feature>
<dbReference type="Gene3D" id="1.20.1510.10">
    <property type="entry name" value="Cation efflux protein transmembrane domain"/>
    <property type="match status" value="1"/>
</dbReference>
<keyword evidence="5 7" id="KW-1133">Transmembrane helix</keyword>
<reference evidence="10 11" key="1">
    <citation type="submission" date="2016-10" db="EMBL/GenBank/DDBJ databases">
        <authorList>
            <person name="de Groot N.N."/>
        </authorList>
    </citation>
    <scope>NUCLEOTIDE SEQUENCE [LARGE SCALE GENOMIC DNA]</scope>
    <source>
        <strain evidence="10 11">47C3B</strain>
    </source>
</reference>
<evidence type="ECO:0000256" key="2">
    <source>
        <dbReference type="ARBA" id="ARBA00008114"/>
    </source>
</evidence>
<comment type="similarity">
    <text evidence="2">Belongs to the cation diffusion facilitator (CDF) transporter (TC 2.A.4) family.</text>
</comment>
<feature type="domain" description="Cation efflux protein transmembrane" evidence="8">
    <location>
        <begin position="18"/>
        <end position="211"/>
    </location>
</feature>
<gene>
    <name evidence="10" type="ORF">SAMN05216464_11095</name>
</gene>
<dbReference type="InterPro" id="IPR058533">
    <property type="entry name" value="Cation_efflux_TM"/>
</dbReference>
<evidence type="ECO:0000259" key="8">
    <source>
        <dbReference type="Pfam" id="PF01545"/>
    </source>
</evidence>
<dbReference type="OrthoDB" id="9806522at2"/>
<comment type="subcellular location">
    <subcellularLocation>
        <location evidence="1">Membrane</location>
        <topology evidence="1">Multi-pass membrane protein</topology>
    </subcellularLocation>
</comment>
<feature type="domain" description="Cation efflux protein cytoplasmic" evidence="9">
    <location>
        <begin position="215"/>
        <end position="293"/>
    </location>
</feature>
<accession>A0A1G7GE02</accession>
<dbReference type="FunFam" id="1.20.1510.10:FF:000006">
    <property type="entry name" value="Divalent cation efflux transporter"/>
    <property type="match status" value="1"/>
</dbReference>
<dbReference type="EMBL" id="FNAI01000010">
    <property type="protein sequence ID" value="SDE86239.1"/>
    <property type="molecule type" value="Genomic_DNA"/>
</dbReference>
<evidence type="ECO:0000256" key="3">
    <source>
        <dbReference type="ARBA" id="ARBA00022448"/>
    </source>
</evidence>
<evidence type="ECO:0000256" key="7">
    <source>
        <dbReference type="SAM" id="Phobius"/>
    </source>
</evidence>
<dbReference type="Proteomes" id="UP000199072">
    <property type="component" value="Unassembled WGS sequence"/>
</dbReference>
<dbReference type="InterPro" id="IPR027469">
    <property type="entry name" value="Cation_efflux_TMD_sf"/>
</dbReference>
<dbReference type="GO" id="GO:0016020">
    <property type="term" value="C:membrane"/>
    <property type="evidence" value="ECO:0007669"/>
    <property type="project" value="UniProtKB-SubCell"/>
</dbReference>
<dbReference type="PANTHER" id="PTHR43840:SF15">
    <property type="entry name" value="MITOCHONDRIAL METAL TRANSPORTER 1-RELATED"/>
    <property type="match status" value="1"/>
</dbReference>
<protein>
    <submittedName>
        <fullName evidence="10">Cation diffusion facilitator family transporter</fullName>
    </submittedName>
</protein>
<dbReference type="SUPFAM" id="SSF161111">
    <property type="entry name" value="Cation efflux protein transmembrane domain-like"/>
    <property type="match status" value="1"/>
</dbReference>
<dbReference type="GO" id="GO:0008324">
    <property type="term" value="F:monoatomic cation transmembrane transporter activity"/>
    <property type="evidence" value="ECO:0007669"/>
    <property type="project" value="InterPro"/>
</dbReference>
<keyword evidence="4 7" id="KW-0812">Transmembrane</keyword>
<evidence type="ECO:0000313" key="10">
    <source>
        <dbReference type="EMBL" id="SDE86239.1"/>
    </source>
</evidence>
<dbReference type="AlphaFoldDB" id="A0A1G7GE02"/>
<dbReference type="NCBIfam" id="TIGR01297">
    <property type="entry name" value="CDF"/>
    <property type="match status" value="1"/>
</dbReference>
<dbReference type="PANTHER" id="PTHR43840">
    <property type="entry name" value="MITOCHONDRIAL METAL TRANSPORTER 1-RELATED"/>
    <property type="match status" value="1"/>
</dbReference>
<dbReference type="Gene3D" id="3.30.70.1350">
    <property type="entry name" value="Cation efflux protein, cytoplasmic domain"/>
    <property type="match status" value="1"/>
</dbReference>
<dbReference type="InterPro" id="IPR050291">
    <property type="entry name" value="CDF_Transporter"/>
</dbReference>
<evidence type="ECO:0000256" key="5">
    <source>
        <dbReference type="ARBA" id="ARBA00022989"/>
    </source>
</evidence>
<feature type="transmembrane region" description="Helical" evidence="7">
    <location>
        <begin position="186"/>
        <end position="203"/>
    </location>
</feature>
<dbReference type="SUPFAM" id="SSF160240">
    <property type="entry name" value="Cation efflux protein cytoplasmic domain-like"/>
    <property type="match status" value="1"/>
</dbReference>
<keyword evidence="6 7" id="KW-0472">Membrane</keyword>
<dbReference type="InterPro" id="IPR036837">
    <property type="entry name" value="Cation_efflux_CTD_sf"/>
</dbReference>
<dbReference type="InterPro" id="IPR002524">
    <property type="entry name" value="Cation_efflux"/>
</dbReference>
<evidence type="ECO:0000256" key="6">
    <source>
        <dbReference type="ARBA" id="ARBA00023136"/>
    </source>
</evidence>
<evidence type="ECO:0000256" key="1">
    <source>
        <dbReference type="ARBA" id="ARBA00004141"/>
    </source>
</evidence>
<evidence type="ECO:0000313" key="11">
    <source>
        <dbReference type="Proteomes" id="UP000199072"/>
    </source>
</evidence>
<evidence type="ECO:0000256" key="4">
    <source>
        <dbReference type="ARBA" id="ARBA00022692"/>
    </source>
</evidence>
<sequence length="298" mass="32418">MASIDLHPSERAIRTTQLGIAISLVLVFLKAISGYLGHSYALIADATETGADVFSSALLWIGLRIAMKPADADHPYGHGKAEPLVSIVISMFLMAAAIWIGWHAIEFIRTPHTLPKKFTLAVLFVVIIIKETMFRYVLKVGKEIKSNAVKADAYHHRSDAITSIAALIGIIIALIGGKGYEGADDWAALIASVLIMYNAIQLMRPGLAEIMDAAPSTEMVDKVRILASGIAHVEAVEKCYIRKMGFEYFVDLHIQVAADLSVAEGHAIAHQVKDSLLNSGLSVKDVLIHVEPFNRNKV</sequence>
<evidence type="ECO:0000259" key="9">
    <source>
        <dbReference type="Pfam" id="PF16916"/>
    </source>
</evidence>
<keyword evidence="11" id="KW-1185">Reference proteome</keyword>
<dbReference type="InterPro" id="IPR027470">
    <property type="entry name" value="Cation_efflux_CTD"/>
</dbReference>
<name>A0A1G7GE02_9SPHI</name>
<feature type="transmembrane region" description="Helical" evidence="7">
    <location>
        <begin position="12"/>
        <end position="33"/>
    </location>
</feature>
<dbReference type="STRING" id="1391627.SAMN05216464_11095"/>
<dbReference type="RefSeq" id="WP_091151956.1">
    <property type="nucleotide sequence ID" value="NZ_FNAI01000010.1"/>
</dbReference>
<dbReference type="Pfam" id="PF01545">
    <property type="entry name" value="Cation_efflux"/>
    <property type="match status" value="1"/>
</dbReference>
<organism evidence="10 11">
    <name type="scientific">Mucilaginibacter pineti</name>
    <dbReference type="NCBI Taxonomy" id="1391627"/>
    <lineage>
        <taxon>Bacteria</taxon>
        <taxon>Pseudomonadati</taxon>
        <taxon>Bacteroidota</taxon>
        <taxon>Sphingobacteriia</taxon>
        <taxon>Sphingobacteriales</taxon>
        <taxon>Sphingobacteriaceae</taxon>
        <taxon>Mucilaginibacter</taxon>
    </lineage>
</organism>
<proteinExistence type="inferred from homology"/>
<keyword evidence="3" id="KW-0813">Transport</keyword>
<feature type="transmembrane region" description="Helical" evidence="7">
    <location>
        <begin position="159"/>
        <end position="180"/>
    </location>
</feature>
<dbReference type="Pfam" id="PF16916">
    <property type="entry name" value="ZT_dimer"/>
    <property type="match status" value="1"/>
</dbReference>